<comment type="caution">
    <text evidence="1">The sequence shown here is derived from an EMBL/GenBank/DDBJ whole genome shotgun (WGS) entry which is preliminary data.</text>
</comment>
<protein>
    <submittedName>
        <fullName evidence="1">Uncharacterized protein</fullName>
    </submittedName>
</protein>
<keyword evidence="2" id="KW-1185">Reference proteome</keyword>
<dbReference type="EMBL" id="JBBHLL010000438">
    <property type="protein sequence ID" value="KAK7802930.1"/>
    <property type="molecule type" value="Genomic_DNA"/>
</dbReference>
<dbReference type="AlphaFoldDB" id="A0AAW0HJJ5"/>
<name>A0AAW0HJJ5_MYOGA</name>
<dbReference type="Gene3D" id="2.130.10.10">
    <property type="entry name" value="YVTN repeat-like/Quinoprotein amine dehydrogenase"/>
    <property type="match status" value="1"/>
</dbReference>
<dbReference type="InterPro" id="IPR015943">
    <property type="entry name" value="WD40/YVTN_repeat-like_dom_sf"/>
</dbReference>
<proteinExistence type="predicted"/>
<gene>
    <name evidence="1" type="ORF">U0070_015934</name>
</gene>
<sequence>MWAAFSINYDHVVLGGSQEAMDIITTSTRIGKFEARFFDLAFAEEFERVKGHFGCDDKSHSSSGKD</sequence>
<evidence type="ECO:0000313" key="1">
    <source>
        <dbReference type="EMBL" id="KAK7802930.1"/>
    </source>
</evidence>
<dbReference type="Proteomes" id="UP001488838">
    <property type="component" value="Unassembled WGS sequence"/>
</dbReference>
<evidence type="ECO:0000313" key="2">
    <source>
        <dbReference type="Proteomes" id="UP001488838"/>
    </source>
</evidence>
<reference evidence="1 2" key="1">
    <citation type="journal article" date="2023" name="bioRxiv">
        <title>Conserved and derived expression patterns and positive selection on dental genes reveal complex evolutionary context of ever-growing rodent molars.</title>
        <authorList>
            <person name="Calamari Z.T."/>
            <person name="Song A."/>
            <person name="Cohen E."/>
            <person name="Akter M."/>
            <person name="Roy R.D."/>
            <person name="Hallikas O."/>
            <person name="Christensen M.M."/>
            <person name="Li P."/>
            <person name="Marangoni P."/>
            <person name="Jernvall J."/>
            <person name="Klein O.D."/>
        </authorList>
    </citation>
    <scope>NUCLEOTIDE SEQUENCE [LARGE SCALE GENOMIC DNA]</scope>
    <source>
        <strain evidence="1">V071</strain>
    </source>
</reference>
<accession>A0AAW0HJJ5</accession>
<feature type="non-terminal residue" evidence="1">
    <location>
        <position position="66"/>
    </location>
</feature>
<organism evidence="1 2">
    <name type="scientific">Myodes glareolus</name>
    <name type="common">Bank vole</name>
    <name type="synonym">Clethrionomys glareolus</name>
    <dbReference type="NCBI Taxonomy" id="447135"/>
    <lineage>
        <taxon>Eukaryota</taxon>
        <taxon>Metazoa</taxon>
        <taxon>Chordata</taxon>
        <taxon>Craniata</taxon>
        <taxon>Vertebrata</taxon>
        <taxon>Euteleostomi</taxon>
        <taxon>Mammalia</taxon>
        <taxon>Eutheria</taxon>
        <taxon>Euarchontoglires</taxon>
        <taxon>Glires</taxon>
        <taxon>Rodentia</taxon>
        <taxon>Myomorpha</taxon>
        <taxon>Muroidea</taxon>
        <taxon>Cricetidae</taxon>
        <taxon>Arvicolinae</taxon>
        <taxon>Myodes</taxon>
    </lineage>
</organism>